<sequence length="291" mass="33728">MVKRKIGFYYLFLKQGDFEFPLREKLIRLLDFSIDKPRLERKQDIPGDKIAFLDTYSSDEDETLLKLRFKSAKHSYRAPLIDKNTVEERDNPKRIEEGEQMKTHALIKIKDGDAILFLETGGGMLTCNNITEYFNKMLAIYNAQYNNDDDKIKGGFCFDMIPRDDFREVLQSMTRVSCATIYTDKRILGSDILNFSEPSEELQEEVVIEIKAERKKNIIQHIYDCLDKASGANSNIHRIRVKGKLPNNNESIIDTGFIIKKEYVDAEQNDDTGEFNSTFMFSQLVALSHDF</sequence>
<keyword evidence="2" id="KW-1185">Reference proteome</keyword>
<dbReference type="OrthoDB" id="790322at2"/>
<dbReference type="RefSeq" id="WP_009348180.1">
    <property type="nucleotide sequence ID" value="NZ_JH376833.1"/>
</dbReference>
<organism evidence="1 2">
    <name type="scientific">Alloprevotella rava F0323</name>
    <dbReference type="NCBI Taxonomy" id="679199"/>
    <lineage>
        <taxon>Bacteria</taxon>
        <taxon>Pseudomonadati</taxon>
        <taxon>Bacteroidota</taxon>
        <taxon>Bacteroidia</taxon>
        <taxon>Bacteroidales</taxon>
        <taxon>Prevotellaceae</taxon>
        <taxon>Alloprevotella</taxon>
    </lineage>
</organism>
<dbReference type="PATRIC" id="fig|679199.3.peg.1847"/>
<accession>G5GDK3</accession>
<gene>
    <name evidence="1" type="ORF">HMPREF9332_01654</name>
</gene>
<dbReference type="Proteomes" id="UP000015993">
    <property type="component" value="Unassembled WGS sequence"/>
</dbReference>
<evidence type="ECO:0000313" key="1">
    <source>
        <dbReference type="EMBL" id="EHG21708.1"/>
    </source>
</evidence>
<comment type="caution">
    <text evidence="1">The sequence shown here is derived from an EMBL/GenBank/DDBJ whole genome shotgun (WGS) entry which is preliminary data.</text>
</comment>
<dbReference type="HOGENOM" id="CLU_081809_0_0_10"/>
<dbReference type="AlphaFoldDB" id="G5GDK3"/>
<name>G5GDK3_9BACT</name>
<dbReference type="EMBL" id="ACZK01000027">
    <property type="protein sequence ID" value="EHG21708.1"/>
    <property type="molecule type" value="Genomic_DNA"/>
</dbReference>
<dbReference type="eggNOG" id="ENOG5032XAP">
    <property type="taxonomic scope" value="Bacteria"/>
</dbReference>
<proteinExistence type="predicted"/>
<protein>
    <submittedName>
        <fullName evidence="1">Uncharacterized protein</fullName>
    </submittedName>
</protein>
<reference evidence="1 2" key="1">
    <citation type="submission" date="2011-08" db="EMBL/GenBank/DDBJ databases">
        <title>The Genome Sequence of Prevotella sp. oral taxon 302 str. F0323.</title>
        <authorList>
            <consortium name="The Broad Institute Genome Sequencing Platform"/>
            <person name="Earl A."/>
            <person name="Ward D."/>
            <person name="Feldgarden M."/>
            <person name="Gevers D."/>
            <person name="Izard J."/>
            <person name="Blanton J.M."/>
            <person name="Baranova O.V."/>
            <person name="Tanner A.C."/>
            <person name="Dewhirst F.E."/>
            <person name="Young S.K."/>
            <person name="Zeng Q."/>
            <person name="Gargeya S."/>
            <person name="Fitzgerald M."/>
            <person name="Haas B."/>
            <person name="Abouelleil A."/>
            <person name="Alvarado L."/>
            <person name="Arachchi H.M."/>
            <person name="Berlin A."/>
            <person name="Brown A."/>
            <person name="Chapman S.B."/>
            <person name="Chen Z."/>
            <person name="Dunbar C."/>
            <person name="Freedman E."/>
            <person name="Gearin G."/>
            <person name="Gellesch M."/>
            <person name="Goldberg J."/>
            <person name="Griggs A."/>
            <person name="Gujja S."/>
            <person name="Heiman D."/>
            <person name="Howarth C."/>
            <person name="Larson L."/>
            <person name="Lui A."/>
            <person name="MacDonald P.J.P."/>
            <person name="Montmayeur A."/>
            <person name="Murphy C."/>
            <person name="Neiman D."/>
            <person name="Pearson M."/>
            <person name="Priest M."/>
            <person name="Roberts A."/>
            <person name="Saif S."/>
            <person name="Shea T."/>
            <person name="Shenoy N."/>
            <person name="Sisk P."/>
            <person name="Stolte C."/>
            <person name="Sykes S."/>
            <person name="Wortman J."/>
            <person name="Nusbaum C."/>
            <person name="Birren B."/>
        </authorList>
    </citation>
    <scope>NUCLEOTIDE SEQUENCE [LARGE SCALE GENOMIC DNA]</scope>
    <source>
        <strain evidence="1 2">F0323</strain>
    </source>
</reference>
<evidence type="ECO:0000313" key="2">
    <source>
        <dbReference type="Proteomes" id="UP000015993"/>
    </source>
</evidence>